<accession>A0A1M6ITV8</accession>
<evidence type="ECO:0000256" key="5">
    <source>
        <dbReference type="ARBA" id="ARBA00023004"/>
    </source>
</evidence>
<dbReference type="CDD" id="cd10563">
    <property type="entry name" value="CooF_like"/>
    <property type="match status" value="1"/>
</dbReference>
<dbReference type="STRING" id="1122934.SAMN02745691_01851"/>
<evidence type="ECO:0000256" key="2">
    <source>
        <dbReference type="ARBA" id="ARBA00022485"/>
    </source>
</evidence>
<dbReference type="PANTHER" id="PTHR42859:SF10">
    <property type="entry name" value="DIMETHYLSULFOXIDE REDUCTASE CHAIN B"/>
    <property type="match status" value="1"/>
</dbReference>
<organism evidence="8 9">
    <name type="scientific">Parasporobacterium paucivorans DSM 15970</name>
    <dbReference type="NCBI Taxonomy" id="1122934"/>
    <lineage>
        <taxon>Bacteria</taxon>
        <taxon>Bacillati</taxon>
        <taxon>Bacillota</taxon>
        <taxon>Clostridia</taxon>
        <taxon>Lachnospirales</taxon>
        <taxon>Lachnospiraceae</taxon>
        <taxon>Parasporobacterium</taxon>
    </lineage>
</organism>
<dbReference type="AlphaFoldDB" id="A0A1M6ITV8"/>
<keyword evidence="1" id="KW-0813">Transport</keyword>
<evidence type="ECO:0000256" key="1">
    <source>
        <dbReference type="ARBA" id="ARBA00022448"/>
    </source>
</evidence>
<reference evidence="8 9" key="1">
    <citation type="submission" date="2016-11" db="EMBL/GenBank/DDBJ databases">
        <authorList>
            <person name="Jaros S."/>
            <person name="Januszkiewicz K."/>
            <person name="Wedrychowicz H."/>
        </authorList>
    </citation>
    <scope>NUCLEOTIDE SEQUENCE [LARGE SCALE GENOMIC DNA]</scope>
    <source>
        <strain evidence="8 9">DSM 15970</strain>
    </source>
</reference>
<keyword evidence="6" id="KW-0411">Iron-sulfur</keyword>
<dbReference type="InterPro" id="IPR017900">
    <property type="entry name" value="4Fe4S_Fe_S_CS"/>
</dbReference>
<dbReference type="InterPro" id="IPR017896">
    <property type="entry name" value="4Fe4S_Fe-S-bd"/>
</dbReference>
<dbReference type="Proteomes" id="UP000184342">
    <property type="component" value="Unassembled WGS sequence"/>
</dbReference>
<dbReference type="SUPFAM" id="SSF54862">
    <property type="entry name" value="4Fe-4S ferredoxins"/>
    <property type="match status" value="1"/>
</dbReference>
<feature type="domain" description="4Fe-4S ferredoxin-type" evidence="7">
    <location>
        <begin position="2"/>
        <end position="31"/>
    </location>
</feature>
<dbReference type="Gene3D" id="3.30.70.20">
    <property type="match status" value="2"/>
</dbReference>
<dbReference type="RefSeq" id="WP_073994137.1">
    <property type="nucleotide sequence ID" value="NZ_FQYT01000019.1"/>
</dbReference>
<evidence type="ECO:0000313" key="9">
    <source>
        <dbReference type="Proteomes" id="UP000184342"/>
    </source>
</evidence>
<dbReference type="PANTHER" id="PTHR42859">
    <property type="entry name" value="OXIDOREDUCTASE"/>
    <property type="match status" value="1"/>
</dbReference>
<keyword evidence="3" id="KW-0479">Metal-binding</keyword>
<proteinExistence type="predicted"/>
<evidence type="ECO:0000313" key="8">
    <source>
        <dbReference type="EMBL" id="SHJ37844.1"/>
    </source>
</evidence>
<feature type="domain" description="4Fe-4S ferredoxin-type" evidence="7">
    <location>
        <begin position="82"/>
        <end position="112"/>
    </location>
</feature>
<dbReference type="PROSITE" id="PS51379">
    <property type="entry name" value="4FE4S_FER_2"/>
    <property type="match status" value="3"/>
</dbReference>
<evidence type="ECO:0000256" key="6">
    <source>
        <dbReference type="ARBA" id="ARBA00023014"/>
    </source>
</evidence>
<dbReference type="Pfam" id="PF13247">
    <property type="entry name" value="Fer4_11"/>
    <property type="match status" value="1"/>
</dbReference>
<keyword evidence="2" id="KW-0004">4Fe-4S</keyword>
<keyword evidence="4" id="KW-0249">Electron transport</keyword>
<keyword evidence="9" id="KW-1185">Reference proteome</keyword>
<protein>
    <submittedName>
        <fullName evidence="8">Carbon-monoxide dehydrogenase iron sulfur subunit</fullName>
    </submittedName>
</protein>
<evidence type="ECO:0000256" key="4">
    <source>
        <dbReference type="ARBA" id="ARBA00022982"/>
    </source>
</evidence>
<dbReference type="GO" id="GO:0051539">
    <property type="term" value="F:4 iron, 4 sulfur cluster binding"/>
    <property type="evidence" value="ECO:0007669"/>
    <property type="project" value="UniProtKB-KW"/>
</dbReference>
<dbReference type="OrthoDB" id="9810688at2"/>
<dbReference type="PROSITE" id="PS00198">
    <property type="entry name" value="4FE4S_FER_1"/>
    <property type="match status" value="1"/>
</dbReference>
<sequence>MKTVLVDYEKCVSCHTCELACAVSHSNAGSLAGAVLSGETPEKRIHVQTSGGARFPMQCRHCSDAPCMKACISGALQRDEETRAVICDSNKCIGCWMCVMTCPFGAVTAGRTHTALKCDLCIETGSPACAAACPTHAISWGESDDFAKSRQKNYIVNFLNGGEEQA</sequence>
<dbReference type="GO" id="GO:0046872">
    <property type="term" value="F:metal ion binding"/>
    <property type="evidence" value="ECO:0007669"/>
    <property type="project" value="UniProtKB-KW"/>
</dbReference>
<feature type="domain" description="4Fe-4S ferredoxin-type" evidence="7">
    <location>
        <begin position="119"/>
        <end position="143"/>
    </location>
</feature>
<dbReference type="EMBL" id="FQYT01000019">
    <property type="protein sequence ID" value="SHJ37844.1"/>
    <property type="molecule type" value="Genomic_DNA"/>
</dbReference>
<evidence type="ECO:0000256" key="3">
    <source>
        <dbReference type="ARBA" id="ARBA00022723"/>
    </source>
</evidence>
<evidence type="ECO:0000259" key="7">
    <source>
        <dbReference type="PROSITE" id="PS51379"/>
    </source>
</evidence>
<keyword evidence="5" id="KW-0408">Iron</keyword>
<gene>
    <name evidence="8" type="ORF">SAMN02745691_01851</name>
</gene>
<dbReference type="InterPro" id="IPR050294">
    <property type="entry name" value="RnfB_subfamily"/>
</dbReference>
<name>A0A1M6ITV8_9FIRM</name>